<proteinExistence type="predicted"/>
<gene>
    <name evidence="2" type="ORF">HPULCUR_002274</name>
</gene>
<evidence type="ECO:0000313" key="3">
    <source>
        <dbReference type="Proteomes" id="UP001476247"/>
    </source>
</evidence>
<sequence length="104" mass="11939">MDYKKIENRKVSDSETISASSAKRKHKLLQRPVLGVYMEDVYAEDTDVNMEDVYVEDIDDQKSVQNDDDDDDDEFSIMSLTIMSLTIVSLTVTGETGRRNGRRR</sequence>
<evidence type="ECO:0000256" key="1">
    <source>
        <dbReference type="SAM" id="MobiDB-lite"/>
    </source>
</evidence>
<organism evidence="2 3">
    <name type="scientific">Helicostylum pulchrum</name>
    <dbReference type="NCBI Taxonomy" id="562976"/>
    <lineage>
        <taxon>Eukaryota</taxon>
        <taxon>Fungi</taxon>
        <taxon>Fungi incertae sedis</taxon>
        <taxon>Mucoromycota</taxon>
        <taxon>Mucoromycotina</taxon>
        <taxon>Mucoromycetes</taxon>
        <taxon>Mucorales</taxon>
        <taxon>Mucorineae</taxon>
        <taxon>Mucoraceae</taxon>
        <taxon>Helicostylum</taxon>
    </lineage>
</organism>
<feature type="region of interest" description="Disordered" evidence="1">
    <location>
        <begin position="1"/>
        <end position="22"/>
    </location>
</feature>
<keyword evidence="3" id="KW-1185">Reference proteome</keyword>
<accession>A0ABP9XQ20</accession>
<feature type="compositionally biased region" description="Basic and acidic residues" evidence="1">
    <location>
        <begin position="1"/>
        <end position="13"/>
    </location>
</feature>
<comment type="caution">
    <text evidence="2">The sequence shown here is derived from an EMBL/GenBank/DDBJ whole genome shotgun (WGS) entry which is preliminary data.</text>
</comment>
<dbReference type="Proteomes" id="UP001476247">
    <property type="component" value="Unassembled WGS sequence"/>
</dbReference>
<evidence type="ECO:0000313" key="2">
    <source>
        <dbReference type="EMBL" id="GAA5796896.1"/>
    </source>
</evidence>
<protein>
    <submittedName>
        <fullName evidence="2">Uncharacterized protein</fullName>
    </submittedName>
</protein>
<dbReference type="EMBL" id="BAABUJ010000007">
    <property type="protein sequence ID" value="GAA5796896.1"/>
    <property type="molecule type" value="Genomic_DNA"/>
</dbReference>
<reference evidence="2 3" key="1">
    <citation type="submission" date="2024-04" db="EMBL/GenBank/DDBJ databases">
        <title>genome sequences of Mucor flavus KT1a and Helicostylum pulchrum KT1b strains isolation_sourced from the surface of a dry-aged beef.</title>
        <authorList>
            <person name="Toyotome T."/>
            <person name="Hosono M."/>
            <person name="Torimaru M."/>
            <person name="Fukuda K."/>
            <person name="Mikami N."/>
        </authorList>
    </citation>
    <scope>NUCLEOTIDE SEQUENCE [LARGE SCALE GENOMIC DNA]</scope>
    <source>
        <strain evidence="2 3">KT1b</strain>
    </source>
</reference>
<name>A0ABP9XQ20_9FUNG</name>